<name>W9RXK0_9ROSA</name>
<dbReference type="Proteomes" id="UP000030645">
    <property type="component" value="Unassembled WGS sequence"/>
</dbReference>
<reference evidence="3" key="1">
    <citation type="submission" date="2013-01" db="EMBL/GenBank/DDBJ databases">
        <title>Draft Genome Sequence of a Mulberry Tree, Morus notabilis C.K. Schneid.</title>
        <authorList>
            <person name="He N."/>
            <person name="Zhao S."/>
        </authorList>
    </citation>
    <scope>NUCLEOTIDE SEQUENCE</scope>
</reference>
<proteinExistence type="predicted"/>
<feature type="region of interest" description="Disordered" evidence="1">
    <location>
        <begin position="69"/>
        <end position="102"/>
    </location>
</feature>
<gene>
    <name evidence="2" type="ORF">L484_021441</name>
</gene>
<keyword evidence="3" id="KW-1185">Reference proteome</keyword>
<organism evidence="2 3">
    <name type="scientific">Morus notabilis</name>
    <dbReference type="NCBI Taxonomy" id="981085"/>
    <lineage>
        <taxon>Eukaryota</taxon>
        <taxon>Viridiplantae</taxon>
        <taxon>Streptophyta</taxon>
        <taxon>Embryophyta</taxon>
        <taxon>Tracheophyta</taxon>
        <taxon>Spermatophyta</taxon>
        <taxon>Magnoliopsida</taxon>
        <taxon>eudicotyledons</taxon>
        <taxon>Gunneridae</taxon>
        <taxon>Pentapetalae</taxon>
        <taxon>rosids</taxon>
        <taxon>fabids</taxon>
        <taxon>Rosales</taxon>
        <taxon>Moraceae</taxon>
        <taxon>Moreae</taxon>
        <taxon>Morus</taxon>
    </lineage>
</organism>
<evidence type="ECO:0000256" key="1">
    <source>
        <dbReference type="SAM" id="MobiDB-lite"/>
    </source>
</evidence>
<sequence>MQDFCKFPVRFLSGKGDKWPYFGSIGEIDTECGASVDCHNHPFTLSISHQLEKRSPPWVWLLRYEEVSTGKKRKLSKEKRGEKGKAGDLQTHARKAEDSLAKREMVSRVGGGHYSGKQKRMETLCKYCALI</sequence>
<evidence type="ECO:0000313" key="3">
    <source>
        <dbReference type="Proteomes" id="UP000030645"/>
    </source>
</evidence>
<protein>
    <submittedName>
        <fullName evidence="2">Uncharacterized protein</fullName>
    </submittedName>
</protein>
<evidence type="ECO:0000313" key="2">
    <source>
        <dbReference type="EMBL" id="EXC01802.1"/>
    </source>
</evidence>
<accession>W9RXK0</accession>
<dbReference type="EMBL" id="KE345336">
    <property type="protein sequence ID" value="EXC01802.1"/>
    <property type="molecule type" value="Genomic_DNA"/>
</dbReference>
<dbReference type="AlphaFoldDB" id="W9RXK0"/>